<evidence type="ECO:0000259" key="5">
    <source>
        <dbReference type="Pfam" id="PF17384"/>
    </source>
</evidence>
<evidence type="ECO:0000259" key="4">
    <source>
        <dbReference type="Pfam" id="PF02576"/>
    </source>
</evidence>
<dbReference type="Pfam" id="PF17384">
    <property type="entry name" value="DUF150_C"/>
    <property type="match status" value="1"/>
</dbReference>
<dbReference type="InterPro" id="IPR028998">
    <property type="entry name" value="RimP_C"/>
</dbReference>
<dbReference type="SUPFAM" id="SSF75420">
    <property type="entry name" value="YhbC-like, N-terminal domain"/>
    <property type="match status" value="1"/>
</dbReference>
<dbReference type="EMBL" id="DTBX01000084">
    <property type="protein sequence ID" value="HGQ55291.1"/>
    <property type="molecule type" value="Genomic_DNA"/>
</dbReference>
<keyword evidence="1 3" id="KW-0963">Cytoplasm</keyword>
<dbReference type="PANTHER" id="PTHR33867">
    <property type="entry name" value="RIBOSOME MATURATION FACTOR RIMP"/>
    <property type="match status" value="1"/>
</dbReference>
<gene>
    <name evidence="3" type="primary">rimP</name>
    <name evidence="6" type="ORF">ENU28_02370</name>
</gene>
<comment type="similarity">
    <text evidence="3">Belongs to the RimP family.</text>
</comment>
<name>A0A7V4CHT6_UNCW3</name>
<dbReference type="InterPro" id="IPR035956">
    <property type="entry name" value="RimP_N_sf"/>
</dbReference>
<keyword evidence="2 3" id="KW-0690">Ribosome biogenesis</keyword>
<dbReference type="PANTHER" id="PTHR33867:SF1">
    <property type="entry name" value="RIBOSOME MATURATION FACTOR RIMP"/>
    <property type="match status" value="1"/>
</dbReference>
<protein>
    <recommendedName>
        <fullName evidence="3">Ribosome maturation factor RimP</fullName>
    </recommendedName>
</protein>
<evidence type="ECO:0000313" key="6">
    <source>
        <dbReference type="EMBL" id="HGQ55291.1"/>
    </source>
</evidence>
<dbReference type="GO" id="GO:0005829">
    <property type="term" value="C:cytosol"/>
    <property type="evidence" value="ECO:0007669"/>
    <property type="project" value="TreeGrafter"/>
</dbReference>
<reference evidence="6" key="1">
    <citation type="journal article" date="2020" name="mSystems">
        <title>Genome- and Community-Level Interaction Insights into Carbon Utilization and Element Cycling Functions of Hydrothermarchaeota in Hydrothermal Sediment.</title>
        <authorList>
            <person name="Zhou Z."/>
            <person name="Liu Y."/>
            <person name="Xu W."/>
            <person name="Pan J."/>
            <person name="Luo Z.H."/>
            <person name="Li M."/>
        </authorList>
    </citation>
    <scope>NUCLEOTIDE SEQUENCE [LARGE SCALE GENOMIC DNA]</scope>
    <source>
        <strain evidence="6">SpSt-655</strain>
    </source>
</reference>
<dbReference type="GO" id="GO:0000028">
    <property type="term" value="P:ribosomal small subunit assembly"/>
    <property type="evidence" value="ECO:0007669"/>
    <property type="project" value="TreeGrafter"/>
</dbReference>
<dbReference type="CDD" id="cd01734">
    <property type="entry name" value="YlxS_C"/>
    <property type="match status" value="1"/>
</dbReference>
<accession>A0A7V4CHT6</accession>
<dbReference type="InterPro" id="IPR028989">
    <property type="entry name" value="RimP_N"/>
</dbReference>
<dbReference type="SUPFAM" id="SSF74942">
    <property type="entry name" value="YhbC-like, C-terminal domain"/>
    <property type="match status" value="1"/>
</dbReference>
<comment type="function">
    <text evidence="3">Required for maturation of 30S ribosomal subunits.</text>
</comment>
<feature type="domain" description="Ribosome maturation factor RimP C-terminal" evidence="5">
    <location>
        <begin position="110"/>
        <end position="175"/>
    </location>
</feature>
<dbReference type="HAMAP" id="MF_01077">
    <property type="entry name" value="RimP"/>
    <property type="match status" value="1"/>
</dbReference>
<feature type="domain" description="Ribosome maturation factor RimP N-terminal" evidence="4">
    <location>
        <begin position="40"/>
        <end position="107"/>
    </location>
</feature>
<dbReference type="Gene3D" id="3.30.300.70">
    <property type="entry name" value="RimP-like superfamily, N-terminal"/>
    <property type="match status" value="1"/>
</dbReference>
<sequence length="183" mass="21272">MLHHKIIKIFIYEKYIEVYLTIIIIIFMKEKLPEEIYNLIFKTVSEMGVELYDVEYDGKNLRVYIDMPGGVTINICEEVSNLLSLRLDALDLIPHSYILEVSSPGIERKLKNVEHFKKAVGKKVMIQRENDYIYGELINANDQQITLKVLEAPNFKSGELAVINYSEVKKAEVKVTTRELFQK</sequence>
<evidence type="ECO:0000256" key="1">
    <source>
        <dbReference type="ARBA" id="ARBA00022490"/>
    </source>
</evidence>
<dbReference type="Pfam" id="PF02576">
    <property type="entry name" value="RimP_N"/>
    <property type="match status" value="1"/>
</dbReference>
<dbReference type="AlphaFoldDB" id="A0A7V4CHT6"/>
<comment type="subcellular location">
    <subcellularLocation>
        <location evidence="3">Cytoplasm</location>
    </subcellularLocation>
</comment>
<dbReference type="GO" id="GO:0006412">
    <property type="term" value="P:translation"/>
    <property type="evidence" value="ECO:0007669"/>
    <property type="project" value="TreeGrafter"/>
</dbReference>
<dbReference type="InterPro" id="IPR003728">
    <property type="entry name" value="Ribosome_maturation_RimP"/>
</dbReference>
<dbReference type="InterPro" id="IPR036847">
    <property type="entry name" value="RimP_C_sf"/>
</dbReference>
<proteinExistence type="inferred from homology"/>
<evidence type="ECO:0000256" key="3">
    <source>
        <dbReference type="HAMAP-Rule" id="MF_01077"/>
    </source>
</evidence>
<evidence type="ECO:0000256" key="2">
    <source>
        <dbReference type="ARBA" id="ARBA00022517"/>
    </source>
</evidence>
<comment type="caution">
    <text evidence="6">The sequence shown here is derived from an EMBL/GenBank/DDBJ whole genome shotgun (WGS) entry which is preliminary data.</text>
</comment>
<organism evidence="6">
    <name type="scientific">candidate division WOR-3 bacterium</name>
    <dbReference type="NCBI Taxonomy" id="2052148"/>
    <lineage>
        <taxon>Bacteria</taxon>
        <taxon>Bacteria division WOR-3</taxon>
    </lineage>
</organism>